<protein>
    <submittedName>
        <fullName evidence="1">Uncharacterized protein</fullName>
    </submittedName>
</protein>
<dbReference type="Proteomes" id="UP000828390">
    <property type="component" value="Unassembled WGS sequence"/>
</dbReference>
<reference evidence="1" key="2">
    <citation type="submission" date="2020-11" db="EMBL/GenBank/DDBJ databases">
        <authorList>
            <person name="McCartney M.A."/>
            <person name="Auch B."/>
            <person name="Kono T."/>
            <person name="Mallez S."/>
            <person name="Becker A."/>
            <person name="Gohl D.M."/>
            <person name="Silverstein K.A.T."/>
            <person name="Koren S."/>
            <person name="Bechman K.B."/>
            <person name="Herman A."/>
            <person name="Abrahante J.E."/>
            <person name="Garbe J."/>
        </authorList>
    </citation>
    <scope>NUCLEOTIDE SEQUENCE</scope>
    <source>
        <strain evidence="1">Duluth1</strain>
        <tissue evidence="1">Whole animal</tissue>
    </source>
</reference>
<name>A0A9D4N5A3_DREPO</name>
<dbReference type="AlphaFoldDB" id="A0A9D4N5A3"/>
<comment type="caution">
    <text evidence="1">The sequence shown here is derived from an EMBL/GenBank/DDBJ whole genome shotgun (WGS) entry which is preliminary data.</text>
</comment>
<gene>
    <name evidence="1" type="ORF">DPMN_012308</name>
</gene>
<dbReference type="PANTHER" id="PTHR33361">
    <property type="entry name" value="GLR0591 PROTEIN"/>
    <property type="match status" value="1"/>
</dbReference>
<dbReference type="InterPro" id="IPR010281">
    <property type="entry name" value="DUF885"/>
</dbReference>
<organism evidence="1 2">
    <name type="scientific">Dreissena polymorpha</name>
    <name type="common">Zebra mussel</name>
    <name type="synonym">Mytilus polymorpha</name>
    <dbReference type="NCBI Taxonomy" id="45954"/>
    <lineage>
        <taxon>Eukaryota</taxon>
        <taxon>Metazoa</taxon>
        <taxon>Spiralia</taxon>
        <taxon>Lophotrochozoa</taxon>
        <taxon>Mollusca</taxon>
        <taxon>Bivalvia</taxon>
        <taxon>Autobranchia</taxon>
        <taxon>Heteroconchia</taxon>
        <taxon>Euheterodonta</taxon>
        <taxon>Imparidentia</taxon>
        <taxon>Neoheterodontei</taxon>
        <taxon>Myida</taxon>
        <taxon>Dreissenoidea</taxon>
        <taxon>Dreissenidae</taxon>
        <taxon>Dreissena</taxon>
    </lineage>
</organism>
<feature type="non-terminal residue" evidence="1">
    <location>
        <position position="1"/>
    </location>
</feature>
<keyword evidence="2" id="KW-1185">Reference proteome</keyword>
<dbReference type="Pfam" id="PF05960">
    <property type="entry name" value="DUF885"/>
    <property type="match status" value="1"/>
</dbReference>
<evidence type="ECO:0000313" key="2">
    <source>
        <dbReference type="Proteomes" id="UP000828390"/>
    </source>
</evidence>
<sequence length="451" mass="51204">MFFSIWSELVSIANIPTLNMWLKYLIFLTAALFVRTETVEKVSSDFWAWRLSISKEYSTTLGSYKYNDRLDSYTDEKLEDMKMQVDDFLIRLSRVNSSALSGETLISFNVLKSILETVRDGYEWKDYQPLNPINFLELWFAGLDMFVVAQPFDTEGDFVNYVRRIEGGPQQMEEMIGLSRRAIAKGHTSHIASVSRVPDNIDGMVKPPRESALYAPLNKTIANNILGKNAAVMDKRLQDAISSFNVKLLEVKAFLIDDYMPNTRPGLGIGSLPRGKENYQACLRFHTSTNITAKEVHDKGLEEVDRIEKLIRQKMVSIGFPITTKISELYTSLSSDPKFLFEREDALANFNKIIFERVKPLMPKYFRNLPDLPLEVRPYPADGPSGEYKAGTADGSRPGIFYVQLTRKEDNPSYSMVAFALHEALPGHHNQSLLFHGSVCTSRSVAWSPQS</sequence>
<proteinExistence type="predicted"/>
<evidence type="ECO:0000313" key="1">
    <source>
        <dbReference type="EMBL" id="KAH3888276.1"/>
    </source>
</evidence>
<accession>A0A9D4N5A3</accession>
<dbReference type="PANTHER" id="PTHR33361:SF2">
    <property type="entry name" value="DUF885 DOMAIN-CONTAINING PROTEIN"/>
    <property type="match status" value="1"/>
</dbReference>
<reference evidence="1" key="1">
    <citation type="journal article" date="2019" name="bioRxiv">
        <title>The Genome of the Zebra Mussel, Dreissena polymorpha: A Resource for Invasive Species Research.</title>
        <authorList>
            <person name="McCartney M.A."/>
            <person name="Auch B."/>
            <person name="Kono T."/>
            <person name="Mallez S."/>
            <person name="Zhang Y."/>
            <person name="Obille A."/>
            <person name="Becker A."/>
            <person name="Abrahante J.E."/>
            <person name="Garbe J."/>
            <person name="Badalamenti J.P."/>
            <person name="Herman A."/>
            <person name="Mangelson H."/>
            <person name="Liachko I."/>
            <person name="Sullivan S."/>
            <person name="Sone E.D."/>
            <person name="Koren S."/>
            <person name="Silverstein K.A.T."/>
            <person name="Beckman K.B."/>
            <person name="Gohl D.M."/>
        </authorList>
    </citation>
    <scope>NUCLEOTIDE SEQUENCE</scope>
    <source>
        <strain evidence="1">Duluth1</strain>
        <tissue evidence="1">Whole animal</tissue>
    </source>
</reference>
<dbReference type="EMBL" id="JAIWYP010000001">
    <property type="protein sequence ID" value="KAH3888276.1"/>
    <property type="molecule type" value="Genomic_DNA"/>
</dbReference>